<dbReference type="AlphaFoldDB" id="W0RU77"/>
<organism evidence="3 4">
    <name type="scientific">Gemmatirosa kalamazoonensis</name>
    <dbReference type="NCBI Taxonomy" id="861299"/>
    <lineage>
        <taxon>Bacteria</taxon>
        <taxon>Pseudomonadati</taxon>
        <taxon>Gemmatimonadota</taxon>
        <taxon>Gemmatimonadia</taxon>
        <taxon>Gemmatimonadales</taxon>
        <taxon>Gemmatimonadaceae</taxon>
        <taxon>Gemmatirosa</taxon>
    </lineage>
</organism>
<dbReference type="SFLD" id="SFLDG01129">
    <property type="entry name" value="C1.5:_HAD__Beta-PGM__Phosphata"/>
    <property type="match status" value="1"/>
</dbReference>
<dbReference type="InterPro" id="IPR023214">
    <property type="entry name" value="HAD_sf"/>
</dbReference>
<dbReference type="InParanoid" id="W0RU77"/>
<dbReference type="eggNOG" id="COG0546">
    <property type="taxonomic scope" value="Bacteria"/>
</dbReference>
<name>W0RU77_9BACT</name>
<protein>
    <recommendedName>
        <fullName evidence="5">HAD family hydrolase</fullName>
    </recommendedName>
</protein>
<dbReference type="Pfam" id="PF00702">
    <property type="entry name" value="Hydrolase"/>
    <property type="match status" value="1"/>
</dbReference>
<evidence type="ECO:0008006" key="5">
    <source>
        <dbReference type="Google" id="ProtNLM"/>
    </source>
</evidence>
<sequence>MPSAGRSVRHPPLRAIIFDLDNCLAPASEVHESLVEPVFAAIRGANRGDVEPDALDAALRDFWVHAFDVVAERHGFTPAMRDAGWRAFSEIEVRAPMRGYGDLDVLPHLGDRRFLVTSGFRRLQESKVRALGIGAHFEELLVDAIEEPDRRGKEWLFVDLMTRHALPRDDVLVVGDNPDSELAAAERLGLRAVQILRPGVVRARATAHVADLAELRAMLDAWP</sequence>
<keyword evidence="1" id="KW-0378">Hydrolase</keyword>
<keyword evidence="3" id="KW-0614">Plasmid</keyword>
<dbReference type="PANTHER" id="PTHR46470">
    <property type="entry name" value="N-ACYLNEURAMINATE-9-PHOSPHATASE"/>
    <property type="match status" value="1"/>
</dbReference>
<geneLocation type="plasmid" evidence="3 4">
    <name>2</name>
</geneLocation>
<proteinExistence type="predicted"/>
<dbReference type="HOGENOM" id="CLU_102071_0_0_0"/>
<evidence type="ECO:0000256" key="1">
    <source>
        <dbReference type="ARBA" id="ARBA00022801"/>
    </source>
</evidence>
<dbReference type="SFLD" id="SFLDS00003">
    <property type="entry name" value="Haloacid_Dehalogenase"/>
    <property type="match status" value="1"/>
</dbReference>
<accession>W0RU77</accession>
<gene>
    <name evidence="3" type="ORF">J421_6335</name>
</gene>
<keyword evidence="2" id="KW-0460">Magnesium</keyword>
<dbReference type="InterPro" id="IPR051400">
    <property type="entry name" value="HAD-like_hydrolase"/>
</dbReference>
<dbReference type="EMBL" id="CP007130">
    <property type="protein sequence ID" value="AHG93870.1"/>
    <property type="molecule type" value="Genomic_DNA"/>
</dbReference>
<dbReference type="SUPFAM" id="SSF56784">
    <property type="entry name" value="HAD-like"/>
    <property type="match status" value="1"/>
</dbReference>
<keyword evidence="4" id="KW-1185">Reference proteome</keyword>
<evidence type="ECO:0000256" key="2">
    <source>
        <dbReference type="ARBA" id="ARBA00022842"/>
    </source>
</evidence>
<dbReference type="KEGG" id="gba:J421_6335"/>
<dbReference type="Gene3D" id="3.40.50.1000">
    <property type="entry name" value="HAD superfamily/HAD-like"/>
    <property type="match status" value="1"/>
</dbReference>
<reference evidence="3 4" key="1">
    <citation type="journal article" date="2014" name="Genome Announc.">
        <title>Genome Sequence and Methylome of Soil Bacterium Gemmatirosa kalamazoonensis KBS708T, a Member of the Rarely Cultivated Gemmatimonadetes Phylum.</title>
        <authorList>
            <person name="Debruyn J.M."/>
            <person name="Radosevich M."/>
            <person name="Wommack K.E."/>
            <person name="Polson S.W."/>
            <person name="Hauser L.J."/>
            <person name="Fawaz M.N."/>
            <person name="Korlach J."/>
            <person name="Tsai Y.C."/>
        </authorList>
    </citation>
    <scope>NUCLEOTIDE SEQUENCE [LARGE SCALE GENOMIC DNA]</scope>
    <source>
        <strain evidence="3 4">KBS708</strain>
        <plasmid evidence="4">Plasmid 2</plasmid>
    </source>
</reference>
<evidence type="ECO:0000313" key="3">
    <source>
        <dbReference type="EMBL" id="AHG93870.1"/>
    </source>
</evidence>
<dbReference type="GO" id="GO:0016787">
    <property type="term" value="F:hydrolase activity"/>
    <property type="evidence" value="ECO:0007669"/>
    <property type="project" value="UniProtKB-KW"/>
</dbReference>
<dbReference type="Proteomes" id="UP000019151">
    <property type="component" value="Plasmid 2"/>
</dbReference>
<evidence type="ECO:0000313" key="4">
    <source>
        <dbReference type="Proteomes" id="UP000019151"/>
    </source>
</evidence>
<dbReference type="InterPro" id="IPR036412">
    <property type="entry name" value="HAD-like_sf"/>
</dbReference>